<comment type="similarity">
    <text evidence="9">Belongs to the SecD/SecF family. SecF subfamily.</text>
</comment>
<sequence>MNFFPKTTNFDFMGKRGIFFILSLVITIVGLALTFIRGGRILSMDFTGGYLTQLEFSQEIDISQIRGVLSERGYDDILLQKVGETGRRFIIKTKQGGHEIIQTLRESFPAASINILSEEQVSPTMGQTIRKQTLIACLLAICGILIYVAFRFEFRFAVAATIAIVHDLLVTLAFVVVSGREIDSLVIAAFLTILGYSVNDTVVIFDRIRENLRGLTRVSDPVEVFNRSLNETLSRTLITGVTTLFTLGCLYFLGGPVLNTFAFTLIVGIITGTYSSIFIASAIVIAWEKRAPHRFRTSSS</sequence>
<dbReference type="PRINTS" id="PR01755">
    <property type="entry name" value="SECFTRNLCASE"/>
</dbReference>
<keyword evidence="8 9" id="KW-0472">Membrane</keyword>
<comment type="subunit">
    <text evidence="9">Forms a complex with SecD. Part of the essential Sec protein translocation apparatus which comprises SecA, SecYEG and auxiliary proteins SecDF. Other proteins may also be involved.</text>
</comment>
<evidence type="ECO:0000256" key="3">
    <source>
        <dbReference type="ARBA" id="ARBA00022475"/>
    </source>
</evidence>
<feature type="transmembrane region" description="Helical" evidence="9">
    <location>
        <begin position="260"/>
        <end position="287"/>
    </location>
</feature>
<evidence type="ECO:0000256" key="9">
    <source>
        <dbReference type="HAMAP-Rule" id="MF_01464"/>
    </source>
</evidence>
<evidence type="ECO:0000256" key="8">
    <source>
        <dbReference type="ARBA" id="ARBA00023136"/>
    </source>
</evidence>
<dbReference type="InterPro" id="IPR022645">
    <property type="entry name" value="SecD/SecF_bac"/>
</dbReference>
<evidence type="ECO:0000313" key="11">
    <source>
        <dbReference type="EMBL" id="OPZ93197.1"/>
    </source>
</evidence>
<keyword evidence="4 9" id="KW-0812">Transmembrane</keyword>
<dbReference type="PANTHER" id="PTHR30081:SF8">
    <property type="entry name" value="PROTEIN TRANSLOCASE SUBUNIT SECF"/>
    <property type="match status" value="1"/>
</dbReference>
<dbReference type="Pfam" id="PF02355">
    <property type="entry name" value="SecD_SecF_C"/>
    <property type="match status" value="1"/>
</dbReference>
<reference evidence="11" key="1">
    <citation type="submission" date="2017-02" db="EMBL/GenBank/DDBJ databases">
        <title>Delving into the versatile metabolic prowess of the omnipresent phylum Bacteroidetes.</title>
        <authorList>
            <person name="Nobu M.K."/>
            <person name="Mei R."/>
            <person name="Narihiro T."/>
            <person name="Kuroda K."/>
            <person name="Liu W.-T."/>
        </authorList>
    </citation>
    <scope>NUCLEOTIDE SEQUENCE</scope>
    <source>
        <strain evidence="11">ADurb.Bin417</strain>
    </source>
</reference>
<name>A0A1V5MIY0_UNCT6</name>
<dbReference type="PANTHER" id="PTHR30081">
    <property type="entry name" value="PROTEIN-EXPORT MEMBRANE PROTEIN SEC"/>
    <property type="match status" value="1"/>
</dbReference>
<dbReference type="GO" id="GO:0005886">
    <property type="term" value="C:plasma membrane"/>
    <property type="evidence" value="ECO:0007669"/>
    <property type="project" value="UniProtKB-SubCell"/>
</dbReference>
<protein>
    <recommendedName>
        <fullName evidence="9">Protein-export membrane protein SecF</fullName>
    </recommendedName>
</protein>
<feature type="transmembrane region" description="Helical" evidence="9">
    <location>
        <begin position="133"/>
        <end position="150"/>
    </location>
</feature>
<organism evidence="11">
    <name type="scientific">candidate division TA06 bacterium ADurb.Bin417</name>
    <dbReference type="NCBI Taxonomy" id="1852828"/>
    <lineage>
        <taxon>Bacteria</taxon>
        <taxon>Bacteria division TA06</taxon>
    </lineage>
</organism>
<evidence type="ECO:0000256" key="2">
    <source>
        <dbReference type="ARBA" id="ARBA00022448"/>
    </source>
</evidence>
<dbReference type="InterPro" id="IPR048634">
    <property type="entry name" value="SecD_SecF_C"/>
</dbReference>
<dbReference type="InterPro" id="IPR022813">
    <property type="entry name" value="SecD/SecF_arch_bac"/>
</dbReference>
<dbReference type="InterPro" id="IPR005665">
    <property type="entry name" value="SecF_bac"/>
</dbReference>
<comment type="caution">
    <text evidence="11">The sequence shown here is derived from an EMBL/GenBank/DDBJ whole genome shotgun (WGS) entry which is preliminary data.</text>
</comment>
<dbReference type="GO" id="GO:0015450">
    <property type="term" value="F:protein-transporting ATPase activity"/>
    <property type="evidence" value="ECO:0007669"/>
    <property type="project" value="InterPro"/>
</dbReference>
<feature type="transmembrane region" description="Helical" evidence="9">
    <location>
        <begin position="156"/>
        <end position="177"/>
    </location>
</feature>
<evidence type="ECO:0000256" key="6">
    <source>
        <dbReference type="ARBA" id="ARBA00022989"/>
    </source>
</evidence>
<proteinExistence type="inferred from homology"/>
<evidence type="ECO:0000256" key="1">
    <source>
        <dbReference type="ARBA" id="ARBA00004651"/>
    </source>
</evidence>
<accession>A0A1V5MIY0</accession>
<dbReference type="GO" id="GO:0065002">
    <property type="term" value="P:intracellular protein transmembrane transport"/>
    <property type="evidence" value="ECO:0007669"/>
    <property type="project" value="UniProtKB-UniRule"/>
</dbReference>
<dbReference type="AlphaFoldDB" id="A0A1V5MIY0"/>
<dbReference type="HAMAP" id="MF_01464_B">
    <property type="entry name" value="SecF_B"/>
    <property type="match status" value="1"/>
</dbReference>
<feature type="domain" description="Protein export membrane protein SecD/SecF C-terminal" evidence="10">
    <location>
        <begin position="110"/>
        <end position="289"/>
    </location>
</feature>
<keyword evidence="7 9" id="KW-0811">Translocation</keyword>
<evidence type="ECO:0000259" key="10">
    <source>
        <dbReference type="Pfam" id="PF02355"/>
    </source>
</evidence>
<comment type="function">
    <text evidence="9">Part of the Sec protein translocase complex. Interacts with the SecYEG preprotein conducting channel. SecDF uses the proton motive force (PMF) to complete protein translocation after the ATP-dependent function of SecA.</text>
</comment>
<dbReference type="InterPro" id="IPR055344">
    <property type="entry name" value="SecD_SecF_C_bact"/>
</dbReference>
<evidence type="ECO:0000256" key="7">
    <source>
        <dbReference type="ARBA" id="ARBA00023010"/>
    </source>
</evidence>
<comment type="caution">
    <text evidence="9">Lacks conserved residue(s) required for the propagation of feature annotation.</text>
</comment>
<feature type="transmembrane region" description="Helical" evidence="9">
    <location>
        <begin position="236"/>
        <end position="254"/>
    </location>
</feature>
<dbReference type="NCBIfam" id="TIGR00916">
    <property type="entry name" value="2A0604s01"/>
    <property type="match status" value="1"/>
</dbReference>
<dbReference type="NCBIfam" id="TIGR00966">
    <property type="entry name" value="transloc_SecF"/>
    <property type="match status" value="1"/>
</dbReference>
<feature type="transmembrane region" description="Helical" evidence="9">
    <location>
        <begin position="17"/>
        <end position="36"/>
    </location>
</feature>
<gene>
    <name evidence="9" type="primary">secF</name>
    <name evidence="11" type="ORF">BWY73_00446</name>
</gene>
<evidence type="ECO:0000256" key="5">
    <source>
        <dbReference type="ARBA" id="ARBA00022927"/>
    </source>
</evidence>
<dbReference type="EMBL" id="MWAK01000039">
    <property type="protein sequence ID" value="OPZ93197.1"/>
    <property type="molecule type" value="Genomic_DNA"/>
</dbReference>
<keyword evidence="2 9" id="KW-0813">Transport</keyword>
<dbReference type="SUPFAM" id="SSF82866">
    <property type="entry name" value="Multidrug efflux transporter AcrB transmembrane domain"/>
    <property type="match status" value="1"/>
</dbReference>
<keyword evidence="3 9" id="KW-1003">Cell membrane</keyword>
<keyword evidence="5 9" id="KW-0653">Protein transport</keyword>
<evidence type="ECO:0000256" key="4">
    <source>
        <dbReference type="ARBA" id="ARBA00022692"/>
    </source>
</evidence>
<keyword evidence="6 9" id="KW-1133">Transmembrane helix</keyword>
<dbReference type="GO" id="GO:0006605">
    <property type="term" value="P:protein targeting"/>
    <property type="evidence" value="ECO:0007669"/>
    <property type="project" value="UniProtKB-UniRule"/>
</dbReference>
<dbReference type="Proteomes" id="UP000485484">
    <property type="component" value="Unassembled WGS sequence"/>
</dbReference>
<dbReference type="GO" id="GO:0043952">
    <property type="term" value="P:protein transport by the Sec complex"/>
    <property type="evidence" value="ECO:0007669"/>
    <property type="project" value="UniProtKB-UniRule"/>
</dbReference>
<comment type="subcellular location">
    <subcellularLocation>
        <location evidence="1 9">Cell membrane</location>
        <topology evidence="1 9">Multi-pass membrane protein</topology>
    </subcellularLocation>
</comment>
<dbReference type="Gene3D" id="1.20.1640.10">
    <property type="entry name" value="Multidrug efflux transporter AcrB transmembrane domain"/>
    <property type="match status" value="1"/>
</dbReference>